<proteinExistence type="predicted"/>
<evidence type="ECO:0000313" key="2">
    <source>
        <dbReference type="EMBL" id="KIT17129.1"/>
    </source>
</evidence>
<dbReference type="RefSeq" id="WP_043918010.1">
    <property type="nucleotide sequence ID" value="NZ_FZPF01000001.1"/>
</dbReference>
<sequence>MLRVVLSLTLAVLLAVTGAASMAHGIGNGADGHHAAEGHESGHSHAASLEECCDAAGAGNGGCLIDAVAPCLSIHHLAAASPARLGATVPVVGDGRRTAVPTGPPKIRALA</sequence>
<dbReference type="STRING" id="935700.jaqu_11710"/>
<keyword evidence="3" id="KW-1185">Reference proteome</keyword>
<keyword evidence="1" id="KW-0732">Signal</keyword>
<accession>A0A0D1EHH1</accession>
<evidence type="ECO:0000313" key="3">
    <source>
        <dbReference type="Proteomes" id="UP000032232"/>
    </source>
</evidence>
<organism evidence="2 3">
    <name type="scientific">Jannaschia aquimarina</name>
    <dbReference type="NCBI Taxonomy" id="935700"/>
    <lineage>
        <taxon>Bacteria</taxon>
        <taxon>Pseudomonadati</taxon>
        <taxon>Pseudomonadota</taxon>
        <taxon>Alphaproteobacteria</taxon>
        <taxon>Rhodobacterales</taxon>
        <taxon>Roseobacteraceae</taxon>
        <taxon>Jannaschia</taxon>
    </lineage>
</organism>
<name>A0A0D1EHH1_9RHOB</name>
<dbReference type="Proteomes" id="UP000032232">
    <property type="component" value="Unassembled WGS sequence"/>
</dbReference>
<evidence type="ECO:0008006" key="4">
    <source>
        <dbReference type="Google" id="ProtNLM"/>
    </source>
</evidence>
<gene>
    <name evidence="2" type="ORF">jaqu_11710</name>
</gene>
<protein>
    <recommendedName>
        <fullName evidence="4">CopL family metal-binding regulatory protein</fullName>
    </recommendedName>
</protein>
<evidence type="ECO:0000256" key="1">
    <source>
        <dbReference type="SAM" id="SignalP"/>
    </source>
</evidence>
<dbReference type="AlphaFoldDB" id="A0A0D1EHH1"/>
<dbReference type="EMBL" id="JYFE01000022">
    <property type="protein sequence ID" value="KIT17129.1"/>
    <property type="molecule type" value="Genomic_DNA"/>
</dbReference>
<reference evidence="2 3" key="1">
    <citation type="submission" date="2015-02" db="EMBL/GenBank/DDBJ databases">
        <title>Genome Sequence of Jannaschia aquimarina DSM28248, a member of the Roseobacter clade.</title>
        <authorList>
            <person name="Voget S."/>
            <person name="Daniel R."/>
        </authorList>
    </citation>
    <scope>NUCLEOTIDE SEQUENCE [LARGE SCALE GENOMIC DNA]</scope>
    <source>
        <strain evidence="2 3">GSW-M26</strain>
    </source>
</reference>
<feature type="chain" id="PRO_5002240894" description="CopL family metal-binding regulatory protein" evidence="1">
    <location>
        <begin position="26"/>
        <end position="111"/>
    </location>
</feature>
<dbReference type="PATRIC" id="fig|935700.4.peg.1217"/>
<comment type="caution">
    <text evidence="2">The sequence shown here is derived from an EMBL/GenBank/DDBJ whole genome shotgun (WGS) entry which is preliminary data.</text>
</comment>
<feature type="signal peptide" evidence="1">
    <location>
        <begin position="1"/>
        <end position="25"/>
    </location>
</feature>